<evidence type="ECO:0000313" key="2">
    <source>
        <dbReference type="EMBL" id="KAF6807989.1"/>
    </source>
</evidence>
<organism evidence="2 3">
    <name type="scientific">Colletotrichum sojae</name>
    <dbReference type="NCBI Taxonomy" id="2175907"/>
    <lineage>
        <taxon>Eukaryota</taxon>
        <taxon>Fungi</taxon>
        <taxon>Dikarya</taxon>
        <taxon>Ascomycota</taxon>
        <taxon>Pezizomycotina</taxon>
        <taxon>Sordariomycetes</taxon>
        <taxon>Hypocreomycetidae</taxon>
        <taxon>Glomerellales</taxon>
        <taxon>Glomerellaceae</taxon>
        <taxon>Colletotrichum</taxon>
        <taxon>Colletotrichum orchidearum species complex</taxon>
    </lineage>
</organism>
<feature type="region of interest" description="Disordered" evidence="1">
    <location>
        <begin position="111"/>
        <end position="137"/>
    </location>
</feature>
<reference evidence="2 3" key="1">
    <citation type="journal article" date="2020" name="Phytopathology">
        <title>Genome Sequence Resources of Colletotrichum truncatum, C. plurivorum, C. musicola, and C. sojae: Four Species Pathogenic to Soybean (Glycine max).</title>
        <authorList>
            <person name="Rogerio F."/>
            <person name="Boufleur T.R."/>
            <person name="Ciampi-Guillardi M."/>
            <person name="Sukno S.A."/>
            <person name="Thon M.R."/>
            <person name="Massola Junior N.S."/>
            <person name="Baroncelli R."/>
        </authorList>
    </citation>
    <scope>NUCLEOTIDE SEQUENCE [LARGE SCALE GENOMIC DNA]</scope>
    <source>
        <strain evidence="2 3">LFN0009</strain>
    </source>
</reference>
<dbReference type="EMBL" id="WIGN01000126">
    <property type="protein sequence ID" value="KAF6807989.1"/>
    <property type="molecule type" value="Genomic_DNA"/>
</dbReference>
<protein>
    <submittedName>
        <fullName evidence="2">Uncharacterized protein</fullName>
    </submittedName>
</protein>
<dbReference type="AlphaFoldDB" id="A0A8H6J7J3"/>
<sequence>MPLASMSRALATGKRPTTRQAAWEDPGASPSLEIDTVWGTRLRRPLKSTSSSSKDEIAARDLLCHVVNFFNSRGRDSDATASHAPAPVECYGIRQTPAAVCLPVARERPGAFRSQGPHRAAVHPRRTPEGTVQEHTGTTAESFPNKMLLETPVLVELSALSLSGRMDPKDSASQGLVGEKGEAGTGVRRVAMQARTDLDRWLVTSHGVSLERNWLKASRCLPLPLMIAIFRARLGTGVLNIAVEAIIPARWQA</sequence>
<keyword evidence="3" id="KW-1185">Reference proteome</keyword>
<dbReference type="Proteomes" id="UP000652219">
    <property type="component" value="Unassembled WGS sequence"/>
</dbReference>
<name>A0A8H6J7J3_9PEZI</name>
<evidence type="ECO:0000313" key="3">
    <source>
        <dbReference type="Proteomes" id="UP000652219"/>
    </source>
</evidence>
<feature type="region of interest" description="Disordered" evidence="1">
    <location>
        <begin position="1"/>
        <end position="30"/>
    </location>
</feature>
<gene>
    <name evidence="2" type="ORF">CSOJ01_07839</name>
</gene>
<comment type="caution">
    <text evidence="2">The sequence shown here is derived from an EMBL/GenBank/DDBJ whole genome shotgun (WGS) entry which is preliminary data.</text>
</comment>
<accession>A0A8H6J7J3</accession>
<evidence type="ECO:0000256" key="1">
    <source>
        <dbReference type="SAM" id="MobiDB-lite"/>
    </source>
</evidence>
<proteinExistence type="predicted"/>